<sequence length="108" mass="12604">MKVWMAILISILCWQSSVWAVCPAWSPARAQEEIFRLQQQIKQWDDDYWKEGKSEVEDGVYDQLSARLTQWQRCFVSEPRDVMMPPLNGAVMHPVAHTGVRKMADKTH</sequence>
<reference evidence="2 3" key="1">
    <citation type="submission" date="2018-06" db="EMBL/GenBank/DDBJ databases">
        <authorList>
            <consortium name="Pathogen Informatics"/>
            <person name="Doyle S."/>
        </authorList>
    </citation>
    <scope>NUCLEOTIDE SEQUENCE [LARGE SCALE GENOMIC DNA]</scope>
    <source>
        <strain evidence="2 3">NCTC11341</strain>
    </source>
</reference>
<accession>A0A376NWZ1</accession>
<dbReference type="AlphaFoldDB" id="A0A376NWZ1"/>
<protein>
    <submittedName>
        <fullName evidence="2">NAD-dependent DNA ligase LigB</fullName>
        <ecNumber evidence="2">6.5.1.2</ecNumber>
    </submittedName>
</protein>
<dbReference type="FunFam" id="1.10.287.610:FF:000003">
    <property type="entry name" value="DNA ligase B"/>
    <property type="match status" value="1"/>
</dbReference>
<dbReference type="EMBL" id="UGBT01000002">
    <property type="protein sequence ID" value="STH70778.1"/>
    <property type="molecule type" value="Genomic_DNA"/>
</dbReference>
<feature type="chain" id="PRO_5016632099" evidence="1">
    <location>
        <begin position="21"/>
        <end position="108"/>
    </location>
</feature>
<dbReference type="Proteomes" id="UP000254428">
    <property type="component" value="Unassembled WGS sequence"/>
</dbReference>
<dbReference type="SUPFAM" id="SSF56091">
    <property type="entry name" value="DNA ligase/mRNA capping enzyme, catalytic domain"/>
    <property type="match status" value="1"/>
</dbReference>
<dbReference type="EC" id="6.5.1.2" evidence="2"/>
<dbReference type="Gene3D" id="1.10.287.610">
    <property type="entry name" value="Helix hairpin bin"/>
    <property type="match status" value="1"/>
</dbReference>
<keyword evidence="2" id="KW-0436">Ligase</keyword>
<evidence type="ECO:0000313" key="2">
    <source>
        <dbReference type="EMBL" id="STH70778.1"/>
    </source>
</evidence>
<evidence type="ECO:0000256" key="1">
    <source>
        <dbReference type="SAM" id="SignalP"/>
    </source>
</evidence>
<evidence type="ECO:0000313" key="3">
    <source>
        <dbReference type="Proteomes" id="UP000254428"/>
    </source>
</evidence>
<proteinExistence type="predicted"/>
<feature type="signal peptide" evidence="1">
    <location>
        <begin position="1"/>
        <end position="20"/>
    </location>
</feature>
<organism evidence="2 3">
    <name type="scientific">Escherichia coli</name>
    <dbReference type="NCBI Taxonomy" id="562"/>
    <lineage>
        <taxon>Bacteria</taxon>
        <taxon>Pseudomonadati</taxon>
        <taxon>Pseudomonadota</taxon>
        <taxon>Gammaproteobacteria</taxon>
        <taxon>Enterobacterales</taxon>
        <taxon>Enterobacteriaceae</taxon>
        <taxon>Escherichia</taxon>
    </lineage>
</organism>
<gene>
    <name evidence="2" type="primary">ligB_3</name>
    <name evidence="2" type="ORF">NCTC11341_02350</name>
</gene>
<name>A0A376NWZ1_ECOLX</name>
<dbReference type="GO" id="GO:0003911">
    <property type="term" value="F:DNA ligase (NAD+) activity"/>
    <property type="evidence" value="ECO:0007669"/>
    <property type="project" value="UniProtKB-EC"/>
</dbReference>
<keyword evidence="1" id="KW-0732">Signal</keyword>